<dbReference type="GO" id="GO:0009003">
    <property type="term" value="F:signal peptidase activity"/>
    <property type="evidence" value="ECO:0007669"/>
    <property type="project" value="UniProtKB-EC"/>
</dbReference>
<organism evidence="8 9">
    <name type="scientific">Candidatus Enterococcus murrayae</name>
    <dbReference type="NCBI Taxonomy" id="2815321"/>
    <lineage>
        <taxon>Bacteria</taxon>
        <taxon>Bacillati</taxon>
        <taxon>Bacillota</taxon>
        <taxon>Bacilli</taxon>
        <taxon>Lactobacillales</taxon>
        <taxon>Enterococcaceae</taxon>
        <taxon>Enterococcus</taxon>
    </lineage>
</organism>
<evidence type="ECO:0000256" key="1">
    <source>
        <dbReference type="ARBA" id="ARBA00000677"/>
    </source>
</evidence>
<dbReference type="CDD" id="cd06530">
    <property type="entry name" value="S26_SPase_I"/>
    <property type="match status" value="1"/>
</dbReference>
<dbReference type="PRINTS" id="PR00727">
    <property type="entry name" value="LEADERPTASE"/>
</dbReference>
<dbReference type="PANTHER" id="PTHR43390:SF1">
    <property type="entry name" value="CHLOROPLAST PROCESSING PEPTIDASE"/>
    <property type="match status" value="1"/>
</dbReference>
<dbReference type="Gene3D" id="2.10.109.10">
    <property type="entry name" value="Umud Fragment, subunit A"/>
    <property type="match status" value="1"/>
</dbReference>
<dbReference type="Pfam" id="PF10502">
    <property type="entry name" value="Peptidase_S26"/>
    <property type="match status" value="1"/>
</dbReference>
<reference evidence="8 9" key="1">
    <citation type="submission" date="2021-03" db="EMBL/GenBank/DDBJ databases">
        <title>Enterococcal diversity collection.</title>
        <authorList>
            <person name="Gilmore M.S."/>
            <person name="Schwartzman J."/>
            <person name="Van Tyne D."/>
            <person name="Martin M."/>
            <person name="Earl A.M."/>
            <person name="Manson A.L."/>
            <person name="Straub T."/>
            <person name="Salamzade R."/>
            <person name="Saavedra J."/>
            <person name="Lebreton F."/>
            <person name="Prichula J."/>
            <person name="Schaufler K."/>
            <person name="Gaca A."/>
            <person name="Sgardioli B."/>
            <person name="Wagenaar J."/>
            <person name="Strong T."/>
        </authorList>
    </citation>
    <scope>NUCLEOTIDE SEQUENCE [LARGE SCALE GENOMIC DNA]</scope>
    <source>
        <strain evidence="8 9">MJM16</strain>
    </source>
</reference>
<dbReference type="RefSeq" id="WP_207106979.1">
    <property type="nucleotide sequence ID" value="NZ_JAFLVR010000005.1"/>
</dbReference>
<dbReference type="PROSITE" id="PS00760">
    <property type="entry name" value="SPASE_I_2"/>
    <property type="match status" value="1"/>
</dbReference>
<dbReference type="SUPFAM" id="SSF51306">
    <property type="entry name" value="LexA/Signal peptidase"/>
    <property type="match status" value="1"/>
</dbReference>
<dbReference type="EC" id="3.4.21.89" evidence="4 6"/>
<evidence type="ECO:0000313" key="9">
    <source>
        <dbReference type="Proteomes" id="UP000664495"/>
    </source>
</evidence>
<protein>
    <recommendedName>
        <fullName evidence="4 6">Signal peptidase I</fullName>
        <ecNumber evidence="4 6">3.4.21.89</ecNumber>
    </recommendedName>
</protein>
<keyword evidence="5 6" id="KW-0378">Hydrolase</keyword>
<dbReference type="PANTHER" id="PTHR43390">
    <property type="entry name" value="SIGNAL PEPTIDASE I"/>
    <property type="match status" value="1"/>
</dbReference>
<proteinExistence type="inferred from homology"/>
<evidence type="ECO:0000256" key="2">
    <source>
        <dbReference type="ARBA" id="ARBA00004401"/>
    </source>
</evidence>
<sequence>MKKIVVCSIPVLFVLLAVWMIGHFKIHPVSGTSMEEKLHDGDHVVVNTQSTIERYDVVGFSLGGESDLYVKRVIGMPGDRIIVANQTMIINLNEAGDLTTTYQVKLSKQTADKLRQLKEIPKDNYFLLGDHLDVSNDSRSFGFVSRSLIEGKIQLRLYPLQRIDTIS</sequence>
<comment type="similarity">
    <text evidence="3 6">Belongs to the peptidase S26 family.</text>
</comment>
<evidence type="ECO:0000256" key="3">
    <source>
        <dbReference type="ARBA" id="ARBA00009370"/>
    </source>
</evidence>
<keyword evidence="9" id="KW-1185">Reference proteome</keyword>
<gene>
    <name evidence="8" type="primary">lepB</name>
    <name evidence="8" type="ORF">JZO85_02785</name>
</gene>
<comment type="catalytic activity">
    <reaction evidence="1 6">
        <text>Cleavage of hydrophobic, N-terminal signal or leader sequences from secreted and periplasmic proteins.</text>
        <dbReference type="EC" id="3.4.21.89"/>
    </reaction>
</comment>
<comment type="caution">
    <text evidence="8">The sequence shown here is derived from an EMBL/GenBank/DDBJ whole genome shotgun (WGS) entry which is preliminary data.</text>
</comment>
<dbReference type="EMBL" id="JAFLVR010000005">
    <property type="protein sequence ID" value="MBO0451175.1"/>
    <property type="molecule type" value="Genomic_DNA"/>
</dbReference>
<accession>A0ABS3HCK1</accession>
<dbReference type="InterPro" id="IPR036286">
    <property type="entry name" value="LexA/Signal_pep-like_sf"/>
</dbReference>
<dbReference type="NCBIfam" id="TIGR02227">
    <property type="entry name" value="sigpep_I_bact"/>
    <property type="match status" value="1"/>
</dbReference>
<dbReference type="Proteomes" id="UP000664495">
    <property type="component" value="Unassembled WGS sequence"/>
</dbReference>
<evidence type="ECO:0000313" key="8">
    <source>
        <dbReference type="EMBL" id="MBO0451175.1"/>
    </source>
</evidence>
<evidence type="ECO:0000256" key="5">
    <source>
        <dbReference type="ARBA" id="ARBA00022801"/>
    </source>
</evidence>
<comment type="subcellular location">
    <subcellularLocation>
        <location evidence="2">Cell membrane</location>
        <topology evidence="2">Single-pass type II membrane protein</topology>
    </subcellularLocation>
    <subcellularLocation>
        <location evidence="6">Membrane</location>
        <topology evidence="6">Single-pass type II membrane protein</topology>
    </subcellularLocation>
</comment>
<dbReference type="InterPro" id="IPR000223">
    <property type="entry name" value="Pept_S26A_signal_pept_1"/>
</dbReference>
<dbReference type="InterPro" id="IPR019757">
    <property type="entry name" value="Pept_S26A_signal_pept_1_Lys-AS"/>
</dbReference>
<name>A0ABS3HCK1_9ENTE</name>
<dbReference type="InterPro" id="IPR019533">
    <property type="entry name" value="Peptidase_S26"/>
</dbReference>
<evidence type="ECO:0000256" key="4">
    <source>
        <dbReference type="ARBA" id="ARBA00013208"/>
    </source>
</evidence>
<keyword evidence="6" id="KW-0645">Protease</keyword>
<evidence type="ECO:0000256" key="6">
    <source>
        <dbReference type="RuleBase" id="RU362042"/>
    </source>
</evidence>
<evidence type="ECO:0000259" key="7">
    <source>
        <dbReference type="Pfam" id="PF10502"/>
    </source>
</evidence>
<feature type="domain" description="Peptidase S26" evidence="7">
    <location>
        <begin position="11"/>
        <end position="157"/>
    </location>
</feature>